<evidence type="ECO:0000313" key="5">
    <source>
        <dbReference type="EMBL" id="EYC10712.1"/>
    </source>
</evidence>
<protein>
    <recommendedName>
        <fullName evidence="7">5' nucleotidase family protein</fullName>
    </recommendedName>
</protein>
<evidence type="ECO:0000313" key="6">
    <source>
        <dbReference type="Proteomes" id="UP000024635"/>
    </source>
</evidence>
<keyword evidence="3" id="KW-0378">Hydrolase</keyword>
<dbReference type="PANTHER" id="PTHR12103">
    <property type="entry name" value="5'-NUCLEOTIDASE DOMAIN-CONTAINING"/>
    <property type="match status" value="1"/>
</dbReference>
<dbReference type="Proteomes" id="UP000024635">
    <property type="component" value="Unassembled WGS sequence"/>
</dbReference>
<keyword evidence="2" id="KW-0479">Metal-binding</keyword>
<comment type="similarity">
    <text evidence="1">Belongs to the 5'(3')-deoxyribonucleotidase family.</text>
</comment>
<dbReference type="GO" id="GO:0046872">
    <property type="term" value="F:metal ion binding"/>
    <property type="evidence" value="ECO:0007669"/>
    <property type="project" value="UniProtKB-KW"/>
</dbReference>
<evidence type="ECO:0000256" key="4">
    <source>
        <dbReference type="ARBA" id="ARBA00022842"/>
    </source>
</evidence>
<evidence type="ECO:0000256" key="2">
    <source>
        <dbReference type="ARBA" id="ARBA00022723"/>
    </source>
</evidence>
<dbReference type="Pfam" id="PF05761">
    <property type="entry name" value="5_nucleotid"/>
    <property type="match status" value="1"/>
</dbReference>
<gene>
    <name evidence="5" type="primary">Acey_s0054.g2511</name>
    <name evidence="5" type="ORF">Y032_0054g2511</name>
</gene>
<dbReference type="AlphaFoldDB" id="A0A016U788"/>
<keyword evidence="4" id="KW-0460">Magnesium</keyword>
<dbReference type="SUPFAM" id="SSF56784">
    <property type="entry name" value="HAD-like"/>
    <property type="match status" value="1"/>
</dbReference>
<evidence type="ECO:0000256" key="3">
    <source>
        <dbReference type="ARBA" id="ARBA00022801"/>
    </source>
</evidence>
<dbReference type="EMBL" id="JARK01001390">
    <property type="protein sequence ID" value="EYC10712.1"/>
    <property type="molecule type" value="Genomic_DNA"/>
</dbReference>
<keyword evidence="6" id="KW-1185">Reference proteome</keyword>
<dbReference type="InterPro" id="IPR008380">
    <property type="entry name" value="HAD-SF_hydro_IG_5-nucl"/>
</dbReference>
<evidence type="ECO:0008006" key="7">
    <source>
        <dbReference type="Google" id="ProtNLM"/>
    </source>
</evidence>
<dbReference type="InterPro" id="IPR023214">
    <property type="entry name" value="HAD_sf"/>
</dbReference>
<accession>A0A016U788</accession>
<comment type="caution">
    <text evidence="5">The sequence shown here is derived from an EMBL/GenBank/DDBJ whole genome shotgun (WGS) entry which is preliminary data.</text>
</comment>
<dbReference type="InterPro" id="IPR036412">
    <property type="entry name" value="HAD-like_sf"/>
</dbReference>
<dbReference type="GO" id="GO:0008253">
    <property type="term" value="F:5'-nucleotidase activity"/>
    <property type="evidence" value="ECO:0007669"/>
    <property type="project" value="TreeGrafter"/>
</dbReference>
<name>A0A016U788_9BILA</name>
<reference evidence="6" key="1">
    <citation type="journal article" date="2015" name="Nat. Genet.">
        <title>The genome and transcriptome of the zoonotic hookworm Ancylostoma ceylanicum identify infection-specific gene families.</title>
        <authorList>
            <person name="Schwarz E.M."/>
            <person name="Hu Y."/>
            <person name="Antoshechkin I."/>
            <person name="Miller M.M."/>
            <person name="Sternberg P.W."/>
            <person name="Aroian R.V."/>
        </authorList>
    </citation>
    <scope>NUCLEOTIDE SEQUENCE</scope>
    <source>
        <strain evidence="6">HY135</strain>
    </source>
</reference>
<evidence type="ECO:0000256" key="1">
    <source>
        <dbReference type="ARBA" id="ARBA00009589"/>
    </source>
</evidence>
<organism evidence="5 6">
    <name type="scientific">Ancylostoma ceylanicum</name>
    <dbReference type="NCBI Taxonomy" id="53326"/>
    <lineage>
        <taxon>Eukaryota</taxon>
        <taxon>Metazoa</taxon>
        <taxon>Ecdysozoa</taxon>
        <taxon>Nematoda</taxon>
        <taxon>Chromadorea</taxon>
        <taxon>Rhabditida</taxon>
        <taxon>Rhabditina</taxon>
        <taxon>Rhabditomorpha</taxon>
        <taxon>Strongyloidea</taxon>
        <taxon>Ancylostomatidae</taxon>
        <taxon>Ancylostomatinae</taxon>
        <taxon>Ancylostoma</taxon>
    </lineage>
</organism>
<dbReference type="PANTHER" id="PTHR12103:SF15">
    <property type="entry name" value="CYTOSOLIC PURINE 5'-NUCLEOTIDASE"/>
    <property type="match status" value="1"/>
</dbReference>
<dbReference type="OrthoDB" id="10252832at2759"/>
<sequence>MMIEVDAALKRSAVFGALAWLFEKLNTVTGRVKLGSHSGPLKRGDVYSRGCAAEFIQRMGLAGKDILYVGDHIFGDVLKSKKVGGWRTLLIVPELDNEMKIWSSQLMKFNGLLELNNSLSDFQTIQQSAIRKKILKEITRITDDMESEFGMMGSMLRCGWRQTHFAAQLKKYADLYTCNVYNLIEYSGTHYFNSPIQLLPHEEKIMRGFIDTKSINTFDERSSEEGETLSDISCCGCCLTGNETI</sequence>
<proteinExistence type="inferred from homology"/>
<dbReference type="Gene3D" id="3.40.50.1000">
    <property type="entry name" value="HAD superfamily/HAD-like"/>
    <property type="match status" value="1"/>
</dbReference>
<dbReference type="STRING" id="53326.A0A016U788"/>